<name>A0ABN7X2M5_GIGMA</name>
<dbReference type="EMBL" id="CAJVQB010083976">
    <property type="protein sequence ID" value="CAG8846541.1"/>
    <property type="molecule type" value="Genomic_DNA"/>
</dbReference>
<dbReference type="Proteomes" id="UP000789901">
    <property type="component" value="Unassembled WGS sequence"/>
</dbReference>
<sequence length="57" mass="6381">SVVHLRENHQILGPFKELTAIMSSSSNSTVYLIISLFNIILNHIKDTASDVKTKDKL</sequence>
<evidence type="ECO:0000313" key="1">
    <source>
        <dbReference type="EMBL" id="CAG8846541.1"/>
    </source>
</evidence>
<evidence type="ECO:0000313" key="2">
    <source>
        <dbReference type="Proteomes" id="UP000789901"/>
    </source>
</evidence>
<accession>A0ABN7X2M5</accession>
<organism evidence="1 2">
    <name type="scientific">Gigaspora margarita</name>
    <dbReference type="NCBI Taxonomy" id="4874"/>
    <lineage>
        <taxon>Eukaryota</taxon>
        <taxon>Fungi</taxon>
        <taxon>Fungi incertae sedis</taxon>
        <taxon>Mucoromycota</taxon>
        <taxon>Glomeromycotina</taxon>
        <taxon>Glomeromycetes</taxon>
        <taxon>Diversisporales</taxon>
        <taxon>Gigasporaceae</taxon>
        <taxon>Gigaspora</taxon>
    </lineage>
</organism>
<protein>
    <submittedName>
        <fullName evidence="1">12198_t:CDS:1</fullName>
    </submittedName>
</protein>
<keyword evidence="2" id="KW-1185">Reference proteome</keyword>
<comment type="caution">
    <text evidence="1">The sequence shown here is derived from an EMBL/GenBank/DDBJ whole genome shotgun (WGS) entry which is preliminary data.</text>
</comment>
<reference evidence="1 2" key="1">
    <citation type="submission" date="2021-06" db="EMBL/GenBank/DDBJ databases">
        <authorList>
            <person name="Kallberg Y."/>
            <person name="Tangrot J."/>
            <person name="Rosling A."/>
        </authorList>
    </citation>
    <scope>NUCLEOTIDE SEQUENCE [LARGE SCALE GENOMIC DNA]</scope>
    <source>
        <strain evidence="1 2">120-4 pot B 10/14</strain>
    </source>
</reference>
<gene>
    <name evidence="1" type="ORF">GMARGA_LOCUS38215</name>
</gene>
<proteinExistence type="predicted"/>
<feature type="non-terminal residue" evidence="1">
    <location>
        <position position="57"/>
    </location>
</feature>
<feature type="non-terminal residue" evidence="1">
    <location>
        <position position="1"/>
    </location>
</feature>